<dbReference type="GO" id="GO:0030145">
    <property type="term" value="F:manganese ion binding"/>
    <property type="evidence" value="ECO:0007669"/>
    <property type="project" value="TreeGrafter"/>
</dbReference>
<dbReference type="InterPro" id="IPR023696">
    <property type="entry name" value="Ureohydrolase_dom_sf"/>
</dbReference>
<sequence>MTDPAAHVLLHVLFQMSEKVQAVVNDGRVCVTLGGGHSLSIGTIDGHVKARGDVAHVYLNTADTSPFGNIHGMAVALLAK</sequence>
<dbReference type="EMBL" id="OC011517">
    <property type="protein sequence ID" value="CAD7268079.1"/>
    <property type="molecule type" value="Genomic_DNA"/>
</dbReference>
<dbReference type="GO" id="GO:0004053">
    <property type="term" value="F:arginase activity"/>
    <property type="evidence" value="ECO:0007669"/>
    <property type="project" value="TreeGrafter"/>
</dbReference>
<dbReference type="PANTHER" id="PTHR43782:SF3">
    <property type="entry name" value="ARGINASE"/>
    <property type="match status" value="1"/>
</dbReference>
<dbReference type="InterPro" id="IPR006035">
    <property type="entry name" value="Ureohydrolase"/>
</dbReference>
<accession>A0A7R9B8N5</accession>
<comment type="similarity">
    <text evidence="4">Belongs to the arginase family.</text>
</comment>
<dbReference type="Pfam" id="PF00491">
    <property type="entry name" value="Arginase"/>
    <property type="match status" value="1"/>
</dbReference>
<evidence type="ECO:0000256" key="1">
    <source>
        <dbReference type="ARBA" id="ARBA00022723"/>
    </source>
</evidence>
<evidence type="ECO:0000256" key="4">
    <source>
        <dbReference type="PROSITE-ProRule" id="PRU00742"/>
    </source>
</evidence>
<dbReference type="SUPFAM" id="SSF52768">
    <property type="entry name" value="Arginase/deacetylase"/>
    <property type="match status" value="1"/>
</dbReference>
<dbReference type="AlphaFoldDB" id="A0A7R9B8N5"/>
<protein>
    <submittedName>
        <fullName evidence="5">Uncharacterized protein</fullName>
    </submittedName>
</protein>
<evidence type="ECO:0000313" key="5">
    <source>
        <dbReference type="EMBL" id="CAD7268079.1"/>
    </source>
</evidence>
<evidence type="ECO:0000256" key="3">
    <source>
        <dbReference type="ARBA" id="ARBA00023211"/>
    </source>
</evidence>
<dbReference type="GO" id="GO:0005829">
    <property type="term" value="C:cytosol"/>
    <property type="evidence" value="ECO:0007669"/>
    <property type="project" value="TreeGrafter"/>
</dbReference>
<reference evidence="5" key="1">
    <citation type="submission" date="2020-11" db="EMBL/GenBank/DDBJ databases">
        <authorList>
            <person name="Tran Van P."/>
        </authorList>
    </citation>
    <scope>NUCLEOTIDE SEQUENCE</scope>
</reference>
<name>A0A7R9B8N5_TIMSH</name>
<keyword evidence="1" id="KW-0479">Metal-binding</keyword>
<keyword evidence="2" id="KW-0378">Hydrolase</keyword>
<dbReference type="GO" id="GO:0005634">
    <property type="term" value="C:nucleus"/>
    <property type="evidence" value="ECO:0007669"/>
    <property type="project" value="TreeGrafter"/>
</dbReference>
<keyword evidence="3" id="KW-0464">Manganese</keyword>
<dbReference type="PROSITE" id="PS51409">
    <property type="entry name" value="ARGINASE_2"/>
    <property type="match status" value="1"/>
</dbReference>
<proteinExistence type="inferred from homology"/>
<dbReference type="PANTHER" id="PTHR43782">
    <property type="entry name" value="ARGINASE"/>
    <property type="match status" value="1"/>
</dbReference>
<gene>
    <name evidence="5" type="ORF">TSIB3V08_LOCUS12081</name>
</gene>
<organism evidence="5">
    <name type="scientific">Timema shepardi</name>
    <name type="common">Walking stick</name>
    <dbReference type="NCBI Taxonomy" id="629360"/>
    <lineage>
        <taxon>Eukaryota</taxon>
        <taxon>Metazoa</taxon>
        <taxon>Ecdysozoa</taxon>
        <taxon>Arthropoda</taxon>
        <taxon>Hexapoda</taxon>
        <taxon>Insecta</taxon>
        <taxon>Pterygota</taxon>
        <taxon>Neoptera</taxon>
        <taxon>Polyneoptera</taxon>
        <taxon>Phasmatodea</taxon>
        <taxon>Timematodea</taxon>
        <taxon>Timematoidea</taxon>
        <taxon>Timematidae</taxon>
        <taxon>Timema</taxon>
    </lineage>
</organism>
<dbReference type="Gene3D" id="3.40.800.10">
    <property type="entry name" value="Ureohydrolase domain"/>
    <property type="match status" value="1"/>
</dbReference>
<evidence type="ECO:0000256" key="2">
    <source>
        <dbReference type="ARBA" id="ARBA00022801"/>
    </source>
</evidence>